<dbReference type="GO" id="GO:0006629">
    <property type="term" value="P:lipid metabolic process"/>
    <property type="evidence" value="ECO:0007669"/>
    <property type="project" value="UniProtKB-KW"/>
</dbReference>
<proteinExistence type="inferred from homology"/>
<dbReference type="SUPFAM" id="SSF55729">
    <property type="entry name" value="Acyl-CoA N-acyltransferases (Nat)"/>
    <property type="match status" value="1"/>
</dbReference>
<organism evidence="12">
    <name type="scientific">Shewanella frigidimarina</name>
    <dbReference type="NCBI Taxonomy" id="56812"/>
    <lineage>
        <taxon>Bacteria</taxon>
        <taxon>Pseudomonadati</taxon>
        <taxon>Pseudomonadota</taxon>
        <taxon>Gammaproteobacteria</taxon>
        <taxon>Alteromonadales</taxon>
        <taxon>Shewanellaceae</taxon>
        <taxon>Shewanella</taxon>
    </lineage>
</organism>
<evidence type="ECO:0000256" key="1">
    <source>
        <dbReference type="ARBA" id="ARBA00005189"/>
    </source>
</evidence>
<evidence type="ECO:0000259" key="11">
    <source>
        <dbReference type="SMART" id="SM00563"/>
    </source>
</evidence>
<comment type="catalytic activity">
    <reaction evidence="10">
        <text>a (3R)-hydroxyacyl-[ACP] + L-ornithine = a lyso-ornithine lipid + holo-[ACP] + H(+)</text>
        <dbReference type="Rhea" id="RHEA:20633"/>
        <dbReference type="Rhea" id="RHEA-COMP:9685"/>
        <dbReference type="Rhea" id="RHEA-COMP:9945"/>
        <dbReference type="ChEBI" id="CHEBI:15378"/>
        <dbReference type="ChEBI" id="CHEBI:46911"/>
        <dbReference type="ChEBI" id="CHEBI:64479"/>
        <dbReference type="ChEBI" id="CHEBI:78827"/>
        <dbReference type="ChEBI" id="CHEBI:138482"/>
        <dbReference type="EC" id="2.3.2.30"/>
    </reaction>
    <physiologicalReaction direction="left-to-right" evidence="10">
        <dbReference type="Rhea" id="RHEA:20634"/>
    </physiologicalReaction>
</comment>
<evidence type="ECO:0000256" key="5">
    <source>
        <dbReference type="ARBA" id="ARBA00023315"/>
    </source>
</evidence>
<name>A0A106C310_SHEFR</name>
<keyword evidence="3 12" id="KW-0808">Transferase</keyword>
<keyword evidence="5 12" id="KW-0012">Acyltransferase</keyword>
<comment type="function">
    <text evidence="9">Catalyzes the first step in the biosynthesis of ornithine lipids, which are phosphorus-free membrane lipids. Catalyzes the 3-hydroxyacyl-acyl carrier protein-dependent acylation of ornithine to form lyso-ornithine lipid (LOL).</text>
</comment>
<dbReference type="Gene3D" id="3.40.630.30">
    <property type="match status" value="1"/>
</dbReference>
<dbReference type="InterPro" id="IPR052351">
    <property type="entry name" value="Ornithine_N-alpha-AT"/>
</dbReference>
<evidence type="ECO:0000256" key="8">
    <source>
        <dbReference type="ARBA" id="ARBA00039866"/>
    </source>
</evidence>
<feature type="domain" description="Phospholipid/glycerol acyltransferase" evidence="11">
    <location>
        <begin position="82"/>
        <end position="199"/>
    </location>
</feature>
<keyword evidence="2" id="KW-0444">Lipid biosynthesis</keyword>
<evidence type="ECO:0000256" key="4">
    <source>
        <dbReference type="ARBA" id="ARBA00023098"/>
    </source>
</evidence>
<keyword evidence="4" id="KW-0443">Lipid metabolism</keyword>
<comment type="similarity">
    <text evidence="6">Belongs to the acetyltransferase family. OlsB subfamily.</text>
</comment>
<evidence type="ECO:0000256" key="10">
    <source>
        <dbReference type="ARBA" id="ARBA00047785"/>
    </source>
</evidence>
<dbReference type="Proteomes" id="UP000055702">
    <property type="component" value="Unassembled WGS sequence"/>
</dbReference>
<dbReference type="GO" id="GO:0043810">
    <property type="term" value="F:ornithine-acyl [acyl carrier protein] N-acyltransferase activity"/>
    <property type="evidence" value="ECO:0007669"/>
    <property type="project" value="UniProtKB-EC"/>
</dbReference>
<protein>
    <recommendedName>
        <fullName evidence="8">L-ornithine N(alpha)-acyltransferase</fullName>
        <ecNumber evidence="7">2.3.2.30</ecNumber>
    </recommendedName>
</protein>
<dbReference type="Pfam" id="PF19576">
    <property type="entry name" value="Acyltransf_2"/>
    <property type="match status" value="1"/>
</dbReference>
<evidence type="ECO:0000256" key="2">
    <source>
        <dbReference type="ARBA" id="ARBA00022516"/>
    </source>
</evidence>
<dbReference type="SUPFAM" id="SSF69593">
    <property type="entry name" value="Glycerol-3-phosphate (1)-acyltransferase"/>
    <property type="match status" value="1"/>
</dbReference>
<dbReference type="PANTHER" id="PTHR37323">
    <property type="entry name" value="GCN5-RELATED N-ACETYLTRANSFERASE"/>
    <property type="match status" value="1"/>
</dbReference>
<evidence type="ECO:0000256" key="3">
    <source>
        <dbReference type="ARBA" id="ARBA00022679"/>
    </source>
</evidence>
<comment type="caution">
    <text evidence="12">The sequence shown here is derived from an EMBL/GenBank/DDBJ whole genome shotgun (WGS) entry which is preliminary data.</text>
</comment>
<accession>A0A106C310</accession>
<dbReference type="RefSeq" id="WP_059743888.1">
    <property type="nucleotide sequence ID" value="NZ_LRDC01000001.1"/>
</dbReference>
<reference evidence="12 13" key="1">
    <citation type="submission" date="2016-01" db="EMBL/GenBank/DDBJ databases">
        <title>Draft genome of the antarctic isolate Shewanella frigidimarina Ag06-30.</title>
        <authorList>
            <person name="Parmeciano Di Noto G."/>
            <person name="Vazquez S."/>
            <person name="Mac Cormack W."/>
            <person name="Iriarte A."/>
            <person name="Quiroga C."/>
        </authorList>
    </citation>
    <scope>NUCLEOTIDE SEQUENCE [LARGE SCALE GENOMIC DNA]</scope>
    <source>
        <strain evidence="12 13">Ag06-30</strain>
    </source>
</reference>
<evidence type="ECO:0000256" key="6">
    <source>
        <dbReference type="ARBA" id="ARBA00038095"/>
    </source>
</evidence>
<dbReference type="SMART" id="SM00563">
    <property type="entry name" value="PlsC"/>
    <property type="match status" value="1"/>
</dbReference>
<sequence length="579" mass="66177">MIFTVDNVVEKNLPNVHNKPWLAVPTKAMLRYLLHEKQCNDIANEHAHLSGVDFVEQILACLNFSYSVPNNEIENIPIEGRVVIYANHPIGSLDALALIKLISQVRPDIKVVANELLMAIKPLHSILLPVRNMTGGTPKQHLNEIHHHLKREGAVLIFPSGEVSRLRPTGVTDLHWHSGFLKMARACNAPLLPMYVDAKNSATFYGASMIYKPLATLLLVKEMFKQMDHVMPVRIGQLIAKEVVSTQDFPLKTKVNLLKNHLYRIGKNRSPLFITQNAIAHPEKRSELQQALQQCELLGKTQDNKQIYLYKHTHSSAIMREIGRLREIAFRAVGEGTGKRRDTDKYDNHYFHLVLWDKDELEIVGAYRFASAKMLHESIGENALYSQSLFEYHDAFSPYFDQGLELGRSFVQPKYWGRRSLEYLWQGIGAFLIKNPQYRYLFGPVSLSDSLPVPAKEMLVFFYQHHFATKHVLATSFNSYQFTDERQHQLHQLFNGNDYADNFKILKRTLSNMGVSVPTLFKQYGELCDNNGVQFLDFGIDAEFGDCIDGLVLVDIHQLKPIKYQKYLAGHLPENKIAS</sequence>
<evidence type="ECO:0000313" key="12">
    <source>
        <dbReference type="EMBL" id="KVX03313.1"/>
    </source>
</evidence>
<evidence type="ECO:0000313" key="13">
    <source>
        <dbReference type="Proteomes" id="UP000055702"/>
    </source>
</evidence>
<dbReference type="InterPro" id="IPR016181">
    <property type="entry name" value="Acyl_CoA_acyltransferase"/>
</dbReference>
<dbReference type="Pfam" id="PF13444">
    <property type="entry name" value="Acetyltransf_5"/>
    <property type="match status" value="1"/>
</dbReference>
<dbReference type="InterPro" id="IPR002123">
    <property type="entry name" value="Plipid/glycerol_acylTrfase"/>
</dbReference>
<dbReference type="InterPro" id="IPR045746">
    <property type="entry name" value="ACT14924-like_Acyltransf_dom"/>
</dbReference>
<comment type="pathway">
    <text evidence="1">Lipid metabolism.</text>
</comment>
<dbReference type="AlphaFoldDB" id="A0A106C310"/>
<dbReference type="EMBL" id="LRDC01000001">
    <property type="protein sequence ID" value="KVX03313.1"/>
    <property type="molecule type" value="Genomic_DNA"/>
</dbReference>
<dbReference type="PANTHER" id="PTHR37323:SF1">
    <property type="entry name" value="L-ORNITHINE N(ALPHA)-ACYLTRANSFERASE"/>
    <property type="match status" value="1"/>
</dbReference>
<evidence type="ECO:0000256" key="7">
    <source>
        <dbReference type="ARBA" id="ARBA00039058"/>
    </source>
</evidence>
<evidence type="ECO:0000256" key="9">
    <source>
        <dbReference type="ARBA" id="ARBA00045724"/>
    </source>
</evidence>
<dbReference type="EC" id="2.3.2.30" evidence="7"/>
<gene>
    <name evidence="12" type="ORF">AWJ07_01710</name>
</gene>